<dbReference type="EMBL" id="MN739449">
    <property type="protein sequence ID" value="QHT05089.1"/>
    <property type="molecule type" value="Genomic_DNA"/>
</dbReference>
<protein>
    <submittedName>
        <fullName evidence="2">Uncharacterized protein</fullName>
    </submittedName>
</protein>
<feature type="transmembrane region" description="Helical" evidence="1">
    <location>
        <begin position="427"/>
        <end position="450"/>
    </location>
</feature>
<accession>A0A6C0CN18</accession>
<keyword evidence="1" id="KW-0812">Transmembrane</keyword>
<proteinExistence type="predicted"/>
<organism evidence="2">
    <name type="scientific">viral metagenome</name>
    <dbReference type="NCBI Taxonomy" id="1070528"/>
    <lineage>
        <taxon>unclassified sequences</taxon>
        <taxon>metagenomes</taxon>
        <taxon>organismal metagenomes</taxon>
    </lineage>
</organism>
<sequence>MHTVLIVTCSLVGVLLLSIAVLVPFYEFKWNPKSTSSAIVPKIVRQLKVQPFFSTYFLNMKDVHGNSLEKIYELKTDVYGCVFTLDADQSLIGIDGTNTFRNLREWTGGTLHETVPYVNSIQYNVNIATDKEIISYLAVTSFVPCGTQDRGCYYIKTDSAGNRLGLYLGYVSEGTLIPIISKNYGYDISKYPDTLFICTQDKYTLSETIFTSAYDVSYGPYVTGNITDTENYFILRLPNLYMLNQMNNVDTTSGVINPVREMIPAALITPYLNPGYSIVFHEQAKHFFGFGANKNCRLPYAPNDVRDEYSFMTVKPGENGVTLALQQCVYNNKTKTLTEQIPGDLSILIQGVATSNPADVIDLKQVFADGNVSFPRMTSKQCQTPTLRNTPVLPVSSLNESDKINSSVQAELYSKLTGVSFFNQHKLYIWIGIGSAIAIIVTAVVFWLMYTLSK</sequence>
<dbReference type="AlphaFoldDB" id="A0A6C0CN18"/>
<evidence type="ECO:0000313" key="2">
    <source>
        <dbReference type="EMBL" id="QHT05089.1"/>
    </source>
</evidence>
<reference evidence="2" key="1">
    <citation type="journal article" date="2020" name="Nature">
        <title>Giant virus diversity and host interactions through global metagenomics.</title>
        <authorList>
            <person name="Schulz F."/>
            <person name="Roux S."/>
            <person name="Paez-Espino D."/>
            <person name="Jungbluth S."/>
            <person name="Walsh D.A."/>
            <person name="Denef V.J."/>
            <person name="McMahon K.D."/>
            <person name="Konstantinidis K.T."/>
            <person name="Eloe-Fadrosh E.A."/>
            <person name="Kyrpides N.C."/>
            <person name="Woyke T."/>
        </authorList>
    </citation>
    <scope>NUCLEOTIDE SEQUENCE</scope>
    <source>
        <strain evidence="2">GVMAG-M-3300021354-14</strain>
    </source>
</reference>
<name>A0A6C0CN18_9ZZZZ</name>
<evidence type="ECO:0000256" key="1">
    <source>
        <dbReference type="SAM" id="Phobius"/>
    </source>
</evidence>
<keyword evidence="1" id="KW-0472">Membrane</keyword>
<keyword evidence="1" id="KW-1133">Transmembrane helix</keyword>